<organism evidence="1 2">
    <name type="scientific">Apiospora arundinis</name>
    <dbReference type="NCBI Taxonomy" id="335852"/>
    <lineage>
        <taxon>Eukaryota</taxon>
        <taxon>Fungi</taxon>
        <taxon>Dikarya</taxon>
        <taxon>Ascomycota</taxon>
        <taxon>Pezizomycotina</taxon>
        <taxon>Sordariomycetes</taxon>
        <taxon>Xylariomycetidae</taxon>
        <taxon>Amphisphaeriales</taxon>
        <taxon>Apiosporaceae</taxon>
        <taxon>Apiospora</taxon>
    </lineage>
</organism>
<dbReference type="PANTHER" id="PTHR35186">
    <property type="entry name" value="ANK_REP_REGION DOMAIN-CONTAINING PROTEIN"/>
    <property type="match status" value="1"/>
</dbReference>
<dbReference type="EMBL" id="JAPCWZ010000004">
    <property type="protein sequence ID" value="KAK8868355.1"/>
    <property type="molecule type" value="Genomic_DNA"/>
</dbReference>
<sequence length="596" mass="67217">MRYRSLLNTPPVAIFETTAMAELALAILPLCIGTIKGIAVTRKRLKVLKHHDSEAKRLQKKFRAQSAVFMDEMQLLLQEAVGRDEAQALIEDTTDTQWSSQRLEAQLKRYMGRKYEDFEETMIEIRDCTSNLNEKLNVDMEDTTSPEVKIKASERMRQAVHIMMKKSSYQSTLGDLKESIQDLKRLRKTAAKIQQCPSKSHPKRTRPLPESFQQVTQHSKSFYDALRSFWSCFQAQHTSHDLRLLLDSRQDGSLRVIVRYRNQTGFEIKDGLVDLFVRSQSLSLVHITIPPTCATVSTCPGGDERPSKSRRVRFSDDCASSTAIIDKIGGTLASQSTDEMGPKLFDLCSSGDMCTRLCTQSDRCGGYLDTPEHLRHHLYPVCGQSCDHTQCFNPKRLGEPATLDQIFKLPVERSISVPTQLRLALSLVKGVLQFQSTPWLQPLWRLQDLSYFQIDEGLAASLDTLHIGTELTKGKQRDTTMANGSDDLAQAQLVHGVRNLTMHSLGVALLQIGQWDSLKPDDIVEVRRIADLSARDSRLGPTFQRLTQQCLDCDFGFGKDLSQTELQSAIYRDVVCELEGLIHTLEGRSPRLLLAS</sequence>
<keyword evidence="2" id="KW-1185">Reference proteome</keyword>
<name>A0ABR2IU47_9PEZI</name>
<dbReference type="PANTHER" id="PTHR35186:SF4">
    <property type="entry name" value="PRION-INHIBITION AND PROPAGATION HELO DOMAIN-CONTAINING PROTEIN"/>
    <property type="match status" value="1"/>
</dbReference>
<gene>
    <name evidence="1" type="ORF">PGQ11_006933</name>
</gene>
<protein>
    <submittedName>
        <fullName evidence="1">Uncharacterized protein</fullName>
    </submittedName>
</protein>
<evidence type="ECO:0000313" key="2">
    <source>
        <dbReference type="Proteomes" id="UP001390339"/>
    </source>
</evidence>
<proteinExistence type="predicted"/>
<comment type="caution">
    <text evidence="1">The sequence shown here is derived from an EMBL/GenBank/DDBJ whole genome shotgun (WGS) entry which is preliminary data.</text>
</comment>
<reference evidence="1 2" key="1">
    <citation type="journal article" date="2024" name="IMA Fungus">
        <title>Apiospora arundinis, a panoply of carbohydrate-active enzymes and secondary metabolites.</title>
        <authorList>
            <person name="Sorensen T."/>
            <person name="Petersen C."/>
            <person name="Muurmann A.T."/>
            <person name="Christiansen J.V."/>
            <person name="Brundto M.L."/>
            <person name="Overgaard C.K."/>
            <person name="Boysen A.T."/>
            <person name="Wollenberg R.D."/>
            <person name="Larsen T.O."/>
            <person name="Sorensen J.L."/>
            <person name="Nielsen K.L."/>
            <person name="Sondergaard T.E."/>
        </authorList>
    </citation>
    <scope>NUCLEOTIDE SEQUENCE [LARGE SCALE GENOMIC DNA]</scope>
    <source>
        <strain evidence="1 2">AAU 773</strain>
    </source>
</reference>
<dbReference type="Proteomes" id="UP001390339">
    <property type="component" value="Unassembled WGS sequence"/>
</dbReference>
<evidence type="ECO:0000313" key="1">
    <source>
        <dbReference type="EMBL" id="KAK8868355.1"/>
    </source>
</evidence>
<accession>A0ABR2IU47</accession>